<dbReference type="GO" id="GO:0005886">
    <property type="term" value="C:plasma membrane"/>
    <property type="evidence" value="ECO:0007669"/>
    <property type="project" value="UniProtKB-SubCell"/>
</dbReference>
<evidence type="ECO:0000256" key="3">
    <source>
        <dbReference type="ARBA" id="ARBA00022692"/>
    </source>
</evidence>
<dbReference type="Proteomes" id="UP000002601">
    <property type="component" value="Chromosome"/>
</dbReference>
<reference evidence="8 9" key="1">
    <citation type="submission" date="2009-06" db="EMBL/GenBank/DDBJ databases">
        <title>Complete sequence of Desulfovibrio salexigens DSM 2638.</title>
        <authorList>
            <consortium name="US DOE Joint Genome Institute"/>
            <person name="Lucas S."/>
            <person name="Copeland A."/>
            <person name="Lapidus A."/>
            <person name="Glavina del Rio T."/>
            <person name="Tice H."/>
            <person name="Bruce D."/>
            <person name="Goodwin L."/>
            <person name="Pitluck S."/>
            <person name="Munk A.C."/>
            <person name="Brettin T."/>
            <person name="Detter J.C."/>
            <person name="Han C."/>
            <person name="Tapia R."/>
            <person name="Larimer F."/>
            <person name="Land M."/>
            <person name="Hauser L."/>
            <person name="Kyrpides N."/>
            <person name="Anderson I."/>
            <person name="Wall J.D."/>
            <person name="Arkin A.P."/>
            <person name="Dehal P."/>
            <person name="Chivian D."/>
            <person name="Giles B."/>
            <person name="Hazen T.C."/>
        </authorList>
    </citation>
    <scope>NUCLEOTIDE SEQUENCE [LARGE SCALE GENOMIC DNA]</scope>
    <source>
        <strain evidence="9">ATCC 14822 / DSM 2638 / NCIMB 8403 / VKM B-1763</strain>
    </source>
</reference>
<feature type="transmembrane region" description="Helical" evidence="6">
    <location>
        <begin position="28"/>
        <end position="46"/>
    </location>
</feature>
<feature type="transmembrane region" description="Helical" evidence="6">
    <location>
        <begin position="194"/>
        <end position="214"/>
    </location>
</feature>
<evidence type="ECO:0000313" key="9">
    <source>
        <dbReference type="Proteomes" id="UP000002601"/>
    </source>
</evidence>
<feature type="transmembrane region" description="Helical" evidence="6">
    <location>
        <begin position="77"/>
        <end position="95"/>
    </location>
</feature>
<evidence type="ECO:0000256" key="2">
    <source>
        <dbReference type="ARBA" id="ARBA00022475"/>
    </source>
</evidence>
<dbReference type="Pfam" id="PF02588">
    <property type="entry name" value="YitT_membrane"/>
    <property type="match status" value="1"/>
</dbReference>
<dbReference type="InterPro" id="IPR015867">
    <property type="entry name" value="N-reg_PII/ATP_PRibTrfase_C"/>
</dbReference>
<dbReference type="KEGG" id="dsa:Desal_3689"/>
<keyword evidence="3 6" id="KW-0812">Transmembrane</keyword>
<evidence type="ECO:0000256" key="6">
    <source>
        <dbReference type="SAM" id="Phobius"/>
    </source>
</evidence>
<dbReference type="PANTHER" id="PTHR33545:SF5">
    <property type="entry name" value="UPF0750 MEMBRANE PROTEIN YITT"/>
    <property type="match status" value="1"/>
</dbReference>
<gene>
    <name evidence="8" type="ordered locus">Desal_3689</name>
</gene>
<dbReference type="Gene3D" id="3.30.70.120">
    <property type="match status" value="1"/>
</dbReference>
<dbReference type="OrthoDB" id="5401948at2"/>
<keyword evidence="5 6" id="KW-0472">Membrane</keyword>
<feature type="transmembrane region" description="Helical" evidence="6">
    <location>
        <begin position="169"/>
        <end position="188"/>
    </location>
</feature>
<dbReference type="PANTHER" id="PTHR33545">
    <property type="entry name" value="UPF0750 MEMBRANE PROTEIN YITT-RELATED"/>
    <property type="match status" value="1"/>
</dbReference>
<feature type="transmembrane region" description="Helical" evidence="6">
    <location>
        <begin position="127"/>
        <end position="148"/>
    </location>
</feature>
<evidence type="ECO:0000259" key="7">
    <source>
        <dbReference type="Pfam" id="PF10035"/>
    </source>
</evidence>
<dbReference type="HOGENOM" id="CLU_063199_1_1_7"/>
<keyword evidence="4 6" id="KW-1133">Transmembrane helix</keyword>
<keyword evidence="9" id="KW-1185">Reference proteome</keyword>
<evidence type="ECO:0000256" key="4">
    <source>
        <dbReference type="ARBA" id="ARBA00022989"/>
    </source>
</evidence>
<comment type="subcellular location">
    <subcellularLocation>
        <location evidence="1">Cell membrane</location>
        <topology evidence="1">Multi-pass membrane protein</topology>
    </subcellularLocation>
</comment>
<dbReference type="InterPro" id="IPR003740">
    <property type="entry name" value="YitT"/>
</dbReference>
<evidence type="ECO:0000256" key="5">
    <source>
        <dbReference type="ARBA" id="ARBA00023136"/>
    </source>
</evidence>
<dbReference type="InterPro" id="IPR019264">
    <property type="entry name" value="DUF2179"/>
</dbReference>
<evidence type="ECO:0000313" key="8">
    <source>
        <dbReference type="EMBL" id="ACS81735.1"/>
    </source>
</evidence>
<name>C6BU26_MARSD</name>
<dbReference type="EMBL" id="CP001649">
    <property type="protein sequence ID" value="ACS81735.1"/>
    <property type="molecule type" value="Genomic_DNA"/>
</dbReference>
<feature type="domain" description="DUF2179" evidence="7">
    <location>
        <begin position="240"/>
        <end position="294"/>
    </location>
</feature>
<dbReference type="InterPro" id="IPR051461">
    <property type="entry name" value="UPF0750_membrane"/>
</dbReference>
<feature type="transmembrane region" description="Helical" evidence="6">
    <location>
        <begin position="102"/>
        <end position="121"/>
    </location>
</feature>
<sequence length="301" mass="32953">MAAYKGEYKLDTEFDTVINRFQKISYTIPWNLFLLTVGGFIGALAIKAMIIPNAFLPSGISGLGLLFYYIFPQLSSGLWIFLLNIPVFMVGWFCISRRFFFYSLYGLISLSAFIELVPWTITFTDKWLAVLAGGVVLGIGSGISLRSLGCSGGIGILQILAREKLGIKVGQFSMAFNAIVLGVGTIWLNLNDVLYSLAMIYVASAAIDGVQRLFNQRKLALIITTYPEDVAGAIMAKTGRGTTLLNAKGGYTRQEKTVILTVVDSFRIKRLEATVFTIDPAAFVIIESTFSVLGKGFSVPR</sequence>
<proteinExistence type="predicted"/>
<dbReference type="STRING" id="526222.Desal_3689"/>
<dbReference type="CDD" id="cd16380">
    <property type="entry name" value="YitT_C"/>
    <property type="match status" value="1"/>
</dbReference>
<dbReference type="Pfam" id="PF10035">
    <property type="entry name" value="DUF2179"/>
    <property type="match status" value="1"/>
</dbReference>
<evidence type="ECO:0000256" key="1">
    <source>
        <dbReference type="ARBA" id="ARBA00004651"/>
    </source>
</evidence>
<dbReference type="eggNOG" id="COG1284">
    <property type="taxonomic scope" value="Bacteria"/>
</dbReference>
<keyword evidence="2" id="KW-1003">Cell membrane</keyword>
<dbReference type="PIRSF" id="PIRSF006483">
    <property type="entry name" value="Membrane_protein_YitT"/>
    <property type="match status" value="1"/>
</dbReference>
<dbReference type="AlphaFoldDB" id="C6BU26"/>
<protein>
    <recommendedName>
        <fullName evidence="7">DUF2179 domain-containing protein</fullName>
    </recommendedName>
</protein>
<organism evidence="8 9">
    <name type="scientific">Maridesulfovibrio salexigens (strain ATCC 14822 / DSM 2638 / NCIMB 8403 / VKM B-1763)</name>
    <name type="common">Desulfovibrio salexigens</name>
    <dbReference type="NCBI Taxonomy" id="526222"/>
    <lineage>
        <taxon>Bacteria</taxon>
        <taxon>Pseudomonadati</taxon>
        <taxon>Thermodesulfobacteriota</taxon>
        <taxon>Desulfovibrionia</taxon>
        <taxon>Desulfovibrionales</taxon>
        <taxon>Desulfovibrionaceae</taxon>
        <taxon>Maridesulfovibrio</taxon>
    </lineage>
</organism>
<accession>C6BU26</accession>